<keyword evidence="2" id="KW-1185">Reference proteome</keyword>
<organism evidence="1 2">
    <name type="scientific">Laccaria amethystina LaAM-08-1</name>
    <dbReference type="NCBI Taxonomy" id="1095629"/>
    <lineage>
        <taxon>Eukaryota</taxon>
        <taxon>Fungi</taxon>
        <taxon>Dikarya</taxon>
        <taxon>Basidiomycota</taxon>
        <taxon>Agaricomycotina</taxon>
        <taxon>Agaricomycetes</taxon>
        <taxon>Agaricomycetidae</taxon>
        <taxon>Agaricales</taxon>
        <taxon>Agaricineae</taxon>
        <taxon>Hydnangiaceae</taxon>
        <taxon>Laccaria</taxon>
    </lineage>
</organism>
<dbReference type="HOGENOM" id="CLU_172945_3_0_1"/>
<name>A0A0C9WQL3_9AGAR</name>
<feature type="non-terminal residue" evidence="1">
    <location>
        <position position="1"/>
    </location>
</feature>
<reference evidence="1 2" key="1">
    <citation type="submission" date="2014-04" db="EMBL/GenBank/DDBJ databases">
        <authorList>
            <consortium name="DOE Joint Genome Institute"/>
            <person name="Kuo A."/>
            <person name="Kohler A."/>
            <person name="Nagy L.G."/>
            <person name="Floudas D."/>
            <person name="Copeland A."/>
            <person name="Barry K.W."/>
            <person name="Cichocki N."/>
            <person name="Veneault-Fourrey C."/>
            <person name="LaButti K."/>
            <person name="Lindquist E.A."/>
            <person name="Lipzen A."/>
            <person name="Lundell T."/>
            <person name="Morin E."/>
            <person name="Murat C."/>
            <person name="Sun H."/>
            <person name="Tunlid A."/>
            <person name="Henrissat B."/>
            <person name="Grigoriev I.V."/>
            <person name="Hibbett D.S."/>
            <person name="Martin F."/>
            <person name="Nordberg H.P."/>
            <person name="Cantor M.N."/>
            <person name="Hua S.X."/>
        </authorList>
    </citation>
    <scope>NUCLEOTIDE SEQUENCE [LARGE SCALE GENOMIC DNA]</scope>
    <source>
        <strain evidence="1 2">LaAM-08-1</strain>
    </source>
</reference>
<protein>
    <submittedName>
        <fullName evidence="1">Uncharacterized protein</fullName>
    </submittedName>
</protein>
<sequence length="56" mass="6505">QCPPFQTTKIGSVRFLRLQKLVVCAFFHYKMSTFFLTKVCSVRFLSLQKLVVSAFN</sequence>
<dbReference type="AlphaFoldDB" id="A0A0C9WQL3"/>
<dbReference type="EMBL" id="KN839327">
    <property type="protein sequence ID" value="KIJ89993.1"/>
    <property type="molecule type" value="Genomic_DNA"/>
</dbReference>
<accession>A0A0C9WQL3</accession>
<evidence type="ECO:0000313" key="2">
    <source>
        <dbReference type="Proteomes" id="UP000054477"/>
    </source>
</evidence>
<evidence type="ECO:0000313" key="1">
    <source>
        <dbReference type="EMBL" id="KIJ89993.1"/>
    </source>
</evidence>
<feature type="non-terminal residue" evidence="1">
    <location>
        <position position="56"/>
    </location>
</feature>
<gene>
    <name evidence="1" type="ORF">K443DRAFT_75122</name>
</gene>
<proteinExistence type="predicted"/>
<reference evidence="2" key="2">
    <citation type="submission" date="2015-01" db="EMBL/GenBank/DDBJ databases">
        <title>Evolutionary Origins and Diversification of the Mycorrhizal Mutualists.</title>
        <authorList>
            <consortium name="DOE Joint Genome Institute"/>
            <consortium name="Mycorrhizal Genomics Consortium"/>
            <person name="Kohler A."/>
            <person name="Kuo A."/>
            <person name="Nagy L.G."/>
            <person name="Floudas D."/>
            <person name="Copeland A."/>
            <person name="Barry K.W."/>
            <person name="Cichocki N."/>
            <person name="Veneault-Fourrey C."/>
            <person name="LaButti K."/>
            <person name="Lindquist E.A."/>
            <person name="Lipzen A."/>
            <person name="Lundell T."/>
            <person name="Morin E."/>
            <person name="Murat C."/>
            <person name="Riley R."/>
            <person name="Ohm R."/>
            <person name="Sun H."/>
            <person name="Tunlid A."/>
            <person name="Henrissat B."/>
            <person name="Grigoriev I.V."/>
            <person name="Hibbett D.S."/>
            <person name="Martin F."/>
        </authorList>
    </citation>
    <scope>NUCLEOTIDE SEQUENCE [LARGE SCALE GENOMIC DNA]</scope>
    <source>
        <strain evidence="2">LaAM-08-1</strain>
    </source>
</reference>
<dbReference type="Proteomes" id="UP000054477">
    <property type="component" value="Unassembled WGS sequence"/>
</dbReference>